<feature type="binding site" evidence="2">
    <location>
        <position position="43"/>
    </location>
    <ligand>
        <name>substrate</name>
    </ligand>
</feature>
<comment type="function">
    <text evidence="2">Catalyzes the condensation of isopentenyl diphosphate (IPP) with allylic pyrophosphates generating different type of terpenoids.</text>
</comment>
<name>A0A0M7AF03_9HYPH</name>
<feature type="binding site" evidence="2">
    <location>
        <position position="30"/>
    </location>
    <ligand>
        <name>Mg(2+)</name>
        <dbReference type="ChEBI" id="CHEBI:18420"/>
    </ligand>
</feature>
<sequence length="255" mass="28646">MSSNLERQANAEPVSAAPSHVPNHVAFIMDGNGRWASSRGLPRTEGHRQGLEALRKIIRHAALRGVGIVTIYSFSTENWSRPEPEVRFLMGLLRRFVQRDLSELHRENIRIRIIGERDNLDAGILKLLLDAEELTRNNTGMELVVAFNYGARQELTAAVKKLCEKVARGEIEPSAISESHISAELDTVGLPDPDLIVRTSGELRLSNFLLWQAAYTEFYFSDLMWPDFDEAALDQALECFGNRDRRYGGVTAQAL</sequence>
<dbReference type="OrthoDB" id="4191603at2"/>
<gene>
    <name evidence="3" type="primary">uppS</name>
    <name evidence="3" type="ORF">LAX5112_03460</name>
</gene>
<evidence type="ECO:0000256" key="2">
    <source>
        <dbReference type="HAMAP-Rule" id="MF_01139"/>
    </source>
</evidence>
<dbReference type="SUPFAM" id="SSF64005">
    <property type="entry name" value="Undecaprenyl diphosphate synthase"/>
    <property type="match status" value="1"/>
</dbReference>
<dbReference type="EMBL" id="CXWD01000014">
    <property type="protein sequence ID" value="CTQ73207.1"/>
    <property type="molecule type" value="Genomic_DNA"/>
</dbReference>
<accession>A0A0M7AF03</accession>
<comment type="cofactor">
    <cofactor evidence="2">
        <name>Mg(2+)</name>
        <dbReference type="ChEBI" id="CHEBI:18420"/>
    </cofactor>
    <text evidence="2">Binds 2 magnesium ions per subunit.</text>
</comment>
<dbReference type="PANTHER" id="PTHR10291">
    <property type="entry name" value="DEHYDRODOLICHYL DIPHOSPHATE SYNTHASE FAMILY MEMBER"/>
    <property type="match status" value="1"/>
</dbReference>
<feature type="binding site" evidence="2">
    <location>
        <position position="217"/>
    </location>
    <ligand>
        <name>Mg(2+)</name>
        <dbReference type="ChEBI" id="CHEBI:18420"/>
    </ligand>
</feature>
<feature type="binding site" evidence="2">
    <location>
        <begin position="204"/>
        <end position="206"/>
    </location>
    <ligand>
        <name>substrate</name>
    </ligand>
</feature>
<dbReference type="Gene3D" id="3.40.1180.10">
    <property type="entry name" value="Decaprenyl diphosphate synthase-like"/>
    <property type="match status" value="1"/>
</dbReference>
<dbReference type="Proteomes" id="UP000053235">
    <property type="component" value="Unassembled WGS sequence"/>
</dbReference>
<feature type="binding site" evidence="2">
    <location>
        <begin position="75"/>
        <end position="77"/>
    </location>
    <ligand>
        <name>substrate</name>
    </ligand>
</feature>
<protein>
    <recommendedName>
        <fullName evidence="2">Isoprenyl transferase</fullName>
        <ecNumber evidence="2">2.5.1.-</ecNumber>
    </recommendedName>
</protein>
<dbReference type="InterPro" id="IPR018520">
    <property type="entry name" value="UPP_synth-like_CS"/>
</dbReference>
<feature type="binding site" evidence="2">
    <location>
        <position position="198"/>
    </location>
    <ligand>
        <name>substrate</name>
    </ligand>
</feature>
<dbReference type="NCBIfam" id="NF011408">
    <property type="entry name" value="PRK14834.1"/>
    <property type="match status" value="1"/>
</dbReference>
<dbReference type="Pfam" id="PF01255">
    <property type="entry name" value="Prenyltransf"/>
    <property type="match status" value="1"/>
</dbReference>
<feature type="binding site" evidence="2">
    <location>
        <position position="79"/>
    </location>
    <ligand>
        <name>substrate</name>
    </ligand>
</feature>
<keyword evidence="2" id="KW-0460">Magnesium</keyword>
<keyword evidence="4" id="KW-1185">Reference proteome</keyword>
<dbReference type="FunFam" id="3.40.1180.10:FF:000001">
    <property type="entry name" value="(2E,6E)-farnesyl-diphosphate-specific ditrans,polycis-undecaprenyl-diphosphate synthase"/>
    <property type="match status" value="1"/>
</dbReference>
<dbReference type="GO" id="GO:0016094">
    <property type="term" value="P:polyprenol biosynthetic process"/>
    <property type="evidence" value="ECO:0007669"/>
    <property type="project" value="TreeGrafter"/>
</dbReference>
<keyword evidence="1 2" id="KW-0808">Transferase</keyword>
<dbReference type="PANTHER" id="PTHR10291:SF0">
    <property type="entry name" value="DEHYDRODOLICHYL DIPHOSPHATE SYNTHASE 2"/>
    <property type="match status" value="1"/>
</dbReference>
<comment type="subunit">
    <text evidence="2">Homodimer.</text>
</comment>
<dbReference type="AlphaFoldDB" id="A0A0M7AF03"/>
<dbReference type="NCBIfam" id="NF011405">
    <property type="entry name" value="PRK14830.1"/>
    <property type="match status" value="1"/>
</dbReference>
<dbReference type="InterPro" id="IPR036424">
    <property type="entry name" value="UPP_synth-like_sf"/>
</dbReference>
<dbReference type="EC" id="2.5.1.-" evidence="2"/>
<proteinExistence type="inferred from homology"/>
<organism evidence="3 4">
    <name type="scientific">Roseibium alexandrii</name>
    <dbReference type="NCBI Taxonomy" id="388408"/>
    <lineage>
        <taxon>Bacteria</taxon>
        <taxon>Pseudomonadati</taxon>
        <taxon>Pseudomonadota</taxon>
        <taxon>Alphaproteobacteria</taxon>
        <taxon>Hyphomicrobiales</taxon>
        <taxon>Stappiaceae</taxon>
        <taxon>Roseibium</taxon>
    </lineage>
</organism>
<evidence type="ECO:0000256" key="1">
    <source>
        <dbReference type="ARBA" id="ARBA00022679"/>
    </source>
</evidence>
<dbReference type="GO" id="GO:0008834">
    <property type="term" value="F:ditrans,polycis-undecaprenyl-diphosphate synthase [(2E,6E)-farnesyl-diphosphate specific] activity"/>
    <property type="evidence" value="ECO:0007669"/>
    <property type="project" value="TreeGrafter"/>
</dbReference>
<dbReference type="HAMAP" id="MF_01139">
    <property type="entry name" value="ISPT"/>
    <property type="match status" value="1"/>
</dbReference>
<comment type="similarity">
    <text evidence="2">Belongs to the UPP synthase family.</text>
</comment>
<dbReference type="NCBIfam" id="TIGR00055">
    <property type="entry name" value="uppS"/>
    <property type="match status" value="1"/>
</dbReference>
<feature type="active site" description="Proton acceptor" evidence="2">
    <location>
        <position position="78"/>
    </location>
</feature>
<feature type="binding site" evidence="2">
    <location>
        <position position="35"/>
    </location>
    <ligand>
        <name>substrate</name>
    </ligand>
</feature>
<evidence type="ECO:0000313" key="4">
    <source>
        <dbReference type="Proteomes" id="UP000053235"/>
    </source>
</evidence>
<dbReference type="RefSeq" id="WP_008191788.1">
    <property type="nucleotide sequence ID" value="NZ_CXWD01000014.1"/>
</dbReference>
<feature type="active site" evidence="2">
    <location>
        <position position="30"/>
    </location>
</feature>
<feature type="binding site" evidence="2">
    <location>
        <position position="47"/>
    </location>
    <ligand>
        <name>substrate</name>
    </ligand>
</feature>
<feature type="binding site" evidence="2">
    <location>
        <position position="81"/>
    </location>
    <ligand>
        <name>substrate</name>
    </ligand>
</feature>
<dbReference type="PROSITE" id="PS01066">
    <property type="entry name" value="UPP_SYNTHASE"/>
    <property type="match status" value="1"/>
</dbReference>
<feature type="binding site" evidence="2">
    <location>
        <begin position="31"/>
        <end position="34"/>
    </location>
    <ligand>
        <name>substrate</name>
    </ligand>
</feature>
<keyword evidence="2" id="KW-0479">Metal-binding</keyword>
<dbReference type="GO" id="GO:0005829">
    <property type="term" value="C:cytosol"/>
    <property type="evidence" value="ECO:0007669"/>
    <property type="project" value="TreeGrafter"/>
</dbReference>
<dbReference type="STRING" id="388408.LAX5112_03460"/>
<dbReference type="CDD" id="cd00475">
    <property type="entry name" value="Cis_IPPS"/>
    <property type="match status" value="1"/>
</dbReference>
<evidence type="ECO:0000313" key="3">
    <source>
        <dbReference type="EMBL" id="CTQ73207.1"/>
    </source>
</evidence>
<dbReference type="GO" id="GO:0000287">
    <property type="term" value="F:magnesium ion binding"/>
    <property type="evidence" value="ECO:0007669"/>
    <property type="project" value="UniProtKB-UniRule"/>
</dbReference>
<reference evidence="4" key="1">
    <citation type="submission" date="2015-07" db="EMBL/GenBank/DDBJ databases">
        <authorList>
            <person name="Rodrigo-Torres Lidia"/>
            <person name="Arahal R.David."/>
        </authorList>
    </citation>
    <scope>NUCLEOTIDE SEQUENCE [LARGE SCALE GENOMIC DNA]</scope>
    <source>
        <strain evidence="4">CECT 5112</strain>
    </source>
</reference>
<dbReference type="InterPro" id="IPR001441">
    <property type="entry name" value="UPP_synth-like"/>
</dbReference>